<proteinExistence type="predicted"/>
<evidence type="ECO:0000259" key="4">
    <source>
        <dbReference type="Pfam" id="PF22244"/>
    </source>
</evidence>
<evidence type="ECO:0000256" key="1">
    <source>
        <dbReference type="ARBA" id="ARBA00022487"/>
    </source>
</evidence>
<keyword evidence="1" id="KW-0719">Serine esterase</keyword>
<organism evidence="5 6">
    <name type="scientific">Candidatus Schekmanbacteria bacterium RBG_16_38_10</name>
    <dbReference type="NCBI Taxonomy" id="1817879"/>
    <lineage>
        <taxon>Bacteria</taxon>
        <taxon>Candidatus Schekmaniibacteriota</taxon>
    </lineage>
</organism>
<keyword evidence="2" id="KW-0732">Signal</keyword>
<dbReference type="SUPFAM" id="SSF53474">
    <property type="entry name" value="alpha/beta-Hydrolases"/>
    <property type="match status" value="1"/>
</dbReference>
<dbReference type="InterPro" id="IPR029058">
    <property type="entry name" value="AB_hydrolase_fold"/>
</dbReference>
<dbReference type="Gene3D" id="3.40.50.1820">
    <property type="entry name" value="alpha/beta hydrolase"/>
    <property type="match status" value="1"/>
</dbReference>
<dbReference type="InterPro" id="IPR054579">
    <property type="entry name" value="GCE-like_dom"/>
</dbReference>
<dbReference type="Pfam" id="PF22244">
    <property type="entry name" value="GCE_fung"/>
    <property type="match status" value="1"/>
</dbReference>
<name>A0A1F7RPF0_9BACT</name>
<comment type="caution">
    <text evidence="5">The sequence shown here is derived from an EMBL/GenBank/DDBJ whole genome shotgun (WGS) entry which is preliminary data.</text>
</comment>
<feature type="domain" description="4-O-methyl-glucuronoyl methylesterase-like" evidence="4">
    <location>
        <begin position="249"/>
        <end position="400"/>
    </location>
</feature>
<dbReference type="GO" id="GO:0052689">
    <property type="term" value="F:carboxylic ester hydrolase activity"/>
    <property type="evidence" value="ECO:0007669"/>
    <property type="project" value="UniProtKB-KW"/>
</dbReference>
<dbReference type="AlphaFoldDB" id="A0A1F7RPF0"/>
<evidence type="ECO:0000256" key="2">
    <source>
        <dbReference type="ARBA" id="ARBA00022729"/>
    </source>
</evidence>
<sequence>MRLITKAFFQLKDSLWHRIQERGINYDENKVPVFTLPNPLKLLNGDVITCPKDWMKKRRSEIIDLFRDHVYGDLRLVQILQVNRATKDTCALSGLATRKEITLNLKGLQDDPKIHLLLYLPNHVPKPVPLFLGLNFFGNHTIHPDPGISITPQWRKLNRHSPAIHILPSEENRGKQVSRWPLEKILQRGYGLATVYYGDIEADFQGGWHYGIRSTFCTDIFPKEFMIPTQEKFFNDWQADEGGATQISYKDESCGSISVWAWGLSRIMDYIELDSDINTAQVVLFGHSRLGKTALWAGAKDDRFAIVISNNSGCVGAALSRRCFGETVKLINQKFPHWFCKKLKKYNGKEDQLPVDQHMLIALIAPRPVYIASAEQDLDADPFGEFLSAKHAEPVYALFGLSGLETEHLPGLNKAIGKTIGYHIRSGKHDVTDYDWDQFLGFADRHFGKTMP</sequence>
<evidence type="ECO:0000256" key="3">
    <source>
        <dbReference type="ARBA" id="ARBA00022801"/>
    </source>
</evidence>
<keyword evidence="3" id="KW-0378">Hydrolase</keyword>
<evidence type="ECO:0000313" key="5">
    <source>
        <dbReference type="EMBL" id="OGL43432.1"/>
    </source>
</evidence>
<dbReference type="EMBL" id="MGDE01000230">
    <property type="protein sequence ID" value="OGL43432.1"/>
    <property type="molecule type" value="Genomic_DNA"/>
</dbReference>
<gene>
    <name evidence="5" type="ORF">A2W05_00370</name>
</gene>
<dbReference type="Proteomes" id="UP000178797">
    <property type="component" value="Unassembled WGS sequence"/>
</dbReference>
<evidence type="ECO:0000313" key="6">
    <source>
        <dbReference type="Proteomes" id="UP000178797"/>
    </source>
</evidence>
<reference evidence="5 6" key="1">
    <citation type="journal article" date="2016" name="Nat. Commun.">
        <title>Thousands of microbial genomes shed light on interconnected biogeochemical processes in an aquifer system.</title>
        <authorList>
            <person name="Anantharaman K."/>
            <person name="Brown C.T."/>
            <person name="Hug L.A."/>
            <person name="Sharon I."/>
            <person name="Castelle C.J."/>
            <person name="Probst A.J."/>
            <person name="Thomas B.C."/>
            <person name="Singh A."/>
            <person name="Wilkins M.J."/>
            <person name="Karaoz U."/>
            <person name="Brodie E.L."/>
            <person name="Williams K.H."/>
            <person name="Hubbard S.S."/>
            <person name="Banfield J.F."/>
        </authorList>
    </citation>
    <scope>NUCLEOTIDE SEQUENCE [LARGE SCALE GENOMIC DNA]</scope>
</reference>
<protein>
    <recommendedName>
        <fullName evidence="4">4-O-methyl-glucuronoyl methylesterase-like domain-containing protein</fullName>
    </recommendedName>
</protein>
<accession>A0A1F7RPF0</accession>